<proteinExistence type="predicted"/>
<feature type="transmembrane region" description="Helical" evidence="1">
    <location>
        <begin position="202"/>
        <end position="224"/>
    </location>
</feature>
<dbReference type="STRING" id="679197.HMPREF9336_03487"/>
<dbReference type="EMBL" id="ACZI02000001">
    <property type="protein sequence ID" value="EFV11663.1"/>
    <property type="molecule type" value="Genomic_DNA"/>
</dbReference>
<dbReference type="RefSeq" id="WP_007472545.1">
    <property type="nucleotide sequence ID" value="NZ_KI391953.1"/>
</dbReference>
<keyword evidence="3" id="KW-1185">Reference proteome</keyword>
<evidence type="ECO:0000256" key="1">
    <source>
        <dbReference type="SAM" id="Phobius"/>
    </source>
</evidence>
<keyword evidence="1" id="KW-0812">Transmembrane</keyword>
<dbReference type="AlphaFoldDB" id="E5XVG5"/>
<dbReference type="InterPro" id="IPR005625">
    <property type="entry name" value="PepSY-ass_TM"/>
</dbReference>
<protein>
    <recommendedName>
        <fullName evidence="4">PepSY domain-containing protein</fullName>
    </recommendedName>
</protein>
<accession>E5XVG5</accession>
<feature type="transmembrane region" description="Helical" evidence="1">
    <location>
        <begin position="162"/>
        <end position="181"/>
    </location>
</feature>
<dbReference type="Proteomes" id="UP000004816">
    <property type="component" value="Unassembled WGS sequence"/>
</dbReference>
<evidence type="ECO:0000313" key="2">
    <source>
        <dbReference type="EMBL" id="EFV11663.1"/>
    </source>
</evidence>
<gene>
    <name evidence="2" type="ORF">HMPREF9336_03487</name>
</gene>
<keyword evidence="1" id="KW-1133">Transmembrane helix</keyword>
<organism evidence="2 3">
    <name type="scientific">Segniliparus rugosus (strain ATCC BAA-974 / DSM 45345 / CCUG 50838 / CIP 108380 / JCM 13579 / CDC 945)</name>
    <dbReference type="NCBI Taxonomy" id="679197"/>
    <lineage>
        <taxon>Bacteria</taxon>
        <taxon>Bacillati</taxon>
        <taxon>Actinomycetota</taxon>
        <taxon>Actinomycetes</taxon>
        <taxon>Mycobacteriales</taxon>
        <taxon>Segniliparaceae</taxon>
        <taxon>Segniliparus</taxon>
    </lineage>
</organism>
<feature type="transmembrane region" description="Helical" evidence="1">
    <location>
        <begin position="396"/>
        <end position="420"/>
    </location>
</feature>
<feature type="transmembrane region" description="Helical" evidence="1">
    <location>
        <begin position="426"/>
        <end position="449"/>
    </location>
</feature>
<dbReference type="HOGENOM" id="CLU_031962_3_1_11"/>
<dbReference type="eggNOG" id="COG3182">
    <property type="taxonomic scope" value="Bacteria"/>
</dbReference>
<dbReference type="PANTHER" id="PTHR34219">
    <property type="entry name" value="IRON-REGULATED INNER MEMBRANE PROTEIN-RELATED"/>
    <property type="match status" value="1"/>
</dbReference>
<name>E5XVG5_SEGRC</name>
<feature type="transmembrane region" description="Helical" evidence="1">
    <location>
        <begin position="29"/>
        <end position="54"/>
    </location>
</feature>
<sequence length="457" mass="49379">MTTTAQSHAPAPAPSANRRAAALAFLRRLHFYVGVFVGPFLLVSAVTGVMYTVAPSLAQSLHRHELSVETVKEAKLPLSQQVRAAQLAYPGRDVVSVATGERAESTTKVVVSGAGCPCAVFVDPYTAQVRGSAPGDGVQVFEGKWVDDLHRTLFLGEFGRNYAELSASWLWVLVLSGPFLWRWSKRRSEEKDRRARLRSRHAMLGLALAPGLLFLSASGLSWSLHAGNNIDDLRTALSGANPPLAKTRPVKTPGQQARAVAQDQREWLERIDRVEAGARSVGLVDPLLVTPAAGQEAAWTVSDRERAYPMRYDRAAVDPDTGSVVGLSQFADWPLLAKITQWAIALHMGLLFGWANQLVLAVIGIGLVAMILYGYRMWWLRFRRSGGGLRRSGGELLPAAPARGTLVGLPPATAAALVGAMLFAGWFFPVLGASLVAFVALDVLLGTLARRRAHEAQ</sequence>
<evidence type="ECO:0000313" key="3">
    <source>
        <dbReference type="Proteomes" id="UP000004816"/>
    </source>
</evidence>
<dbReference type="PANTHER" id="PTHR34219:SF1">
    <property type="entry name" value="PEPSY DOMAIN-CONTAINING PROTEIN"/>
    <property type="match status" value="1"/>
</dbReference>
<feature type="transmembrane region" description="Helical" evidence="1">
    <location>
        <begin position="354"/>
        <end position="375"/>
    </location>
</feature>
<reference evidence="2 3" key="1">
    <citation type="journal article" date="2011" name="Stand. Genomic Sci.">
        <title>High quality draft genome sequence of Segniliparus rugosus CDC 945(T)= (ATCC BAA-974(T)).</title>
        <authorList>
            <person name="Earl A.M."/>
            <person name="Desjardins C.A."/>
            <person name="Fitzgerald M.G."/>
            <person name="Arachchi H.M."/>
            <person name="Zeng Q."/>
            <person name="Mehta T."/>
            <person name="Griggs A."/>
            <person name="Birren B.W."/>
            <person name="Toney N.C."/>
            <person name="Carr J."/>
            <person name="Posey J."/>
            <person name="Butler W.R."/>
        </authorList>
    </citation>
    <scope>NUCLEOTIDE SEQUENCE [LARGE SCALE GENOMIC DNA]</scope>
    <source>
        <strain evidence="3">ATCC BAA-974 / DSM 45345 / CCUG 50838 / CIP 108380 / JCM 13579 / CDC 945</strain>
    </source>
</reference>
<keyword evidence="1" id="KW-0472">Membrane</keyword>
<comment type="caution">
    <text evidence="2">The sequence shown here is derived from an EMBL/GenBank/DDBJ whole genome shotgun (WGS) entry which is preliminary data.</text>
</comment>
<dbReference type="Pfam" id="PF03929">
    <property type="entry name" value="PepSY_TM"/>
    <property type="match status" value="1"/>
</dbReference>
<dbReference type="OrthoDB" id="9791166at2"/>
<evidence type="ECO:0008006" key="4">
    <source>
        <dbReference type="Google" id="ProtNLM"/>
    </source>
</evidence>